<keyword evidence="2" id="KW-1185">Reference proteome</keyword>
<gene>
    <name evidence="1" type="ORF">RA086_05665</name>
</gene>
<reference evidence="1 2" key="1">
    <citation type="journal article" date="2023" name="Int. J. Syst. Evol. Microbiol.">
        <title>Lactiplantibacillus brownii sp. nov., a novel psychrotolerant species isolated from sauerkraut.</title>
        <authorList>
            <person name="Heng Y.C."/>
            <person name="Silvaraju S."/>
            <person name="Lee J.K.Y."/>
            <person name="Kittelmann S."/>
        </authorList>
    </citation>
    <scope>NUCLEOTIDE SEQUENCE [LARGE SCALE GENOMIC DNA]</scope>
    <source>
        <strain evidence="1 2">WILCCON 0030</strain>
    </source>
</reference>
<sequence length="132" mass="14797">MTNTIFDHGDPNWDKIVNQKLIDLSAATKDTGWVDLNLLNGFSNLNSTKTQIRMIGHTCYLKVEMNSLTTDTVAFVVPTTFKPVPIQAIGRTTGGYAFPVTLQQSGEFQVESSKEWKTQPTDYLKALLIWNN</sequence>
<dbReference type="RefSeq" id="WP_308702889.1">
    <property type="nucleotide sequence ID" value="NZ_AP027463.1"/>
</dbReference>
<protein>
    <submittedName>
        <fullName evidence="1">Uncharacterized protein</fullName>
    </submittedName>
</protein>
<accession>A0ABU1A826</accession>
<name>A0ABU1A826_9LACO</name>
<evidence type="ECO:0000313" key="2">
    <source>
        <dbReference type="Proteomes" id="UP001227831"/>
    </source>
</evidence>
<organism evidence="1 2">
    <name type="scientific">Lactiplantibacillus brownii</name>
    <dbReference type="NCBI Taxonomy" id="3069269"/>
    <lineage>
        <taxon>Bacteria</taxon>
        <taxon>Bacillati</taxon>
        <taxon>Bacillota</taxon>
        <taxon>Bacilli</taxon>
        <taxon>Lactobacillales</taxon>
        <taxon>Lactobacillaceae</taxon>
        <taxon>Lactiplantibacillus</taxon>
    </lineage>
</organism>
<comment type="caution">
    <text evidence="1">The sequence shown here is derived from an EMBL/GenBank/DDBJ whole genome shotgun (WGS) entry which is preliminary data.</text>
</comment>
<dbReference type="EMBL" id="JAVCWF010000001">
    <property type="protein sequence ID" value="MDQ7937114.1"/>
    <property type="molecule type" value="Genomic_DNA"/>
</dbReference>
<evidence type="ECO:0000313" key="1">
    <source>
        <dbReference type="EMBL" id="MDQ7937114.1"/>
    </source>
</evidence>
<proteinExistence type="predicted"/>
<dbReference type="Proteomes" id="UP001227831">
    <property type="component" value="Unassembled WGS sequence"/>
</dbReference>